<feature type="compositionally biased region" description="Basic and acidic residues" evidence="1">
    <location>
        <begin position="433"/>
        <end position="443"/>
    </location>
</feature>
<evidence type="ECO:0000313" key="3">
    <source>
        <dbReference type="Proteomes" id="UP000320762"/>
    </source>
</evidence>
<name>A0A550CG91_9AGAR</name>
<dbReference type="PANTHER" id="PTHR14659">
    <property type="entry name" value="ALPHA- AND GAMMA-ADAPTIN-BINDING PROTEIN P34"/>
    <property type="match status" value="1"/>
</dbReference>
<dbReference type="Proteomes" id="UP000320762">
    <property type="component" value="Unassembled WGS sequence"/>
</dbReference>
<feature type="region of interest" description="Disordered" evidence="1">
    <location>
        <begin position="160"/>
        <end position="181"/>
    </location>
</feature>
<dbReference type="InterPro" id="IPR019341">
    <property type="entry name" value="Alpha/Gamma-adaptin-bd_p34"/>
</dbReference>
<comment type="caution">
    <text evidence="2">The sequence shown here is derived from an EMBL/GenBank/DDBJ whole genome shotgun (WGS) entry which is preliminary data.</text>
</comment>
<reference evidence="2 3" key="1">
    <citation type="journal article" date="2019" name="New Phytol.">
        <title>Comparative genomics reveals unique wood-decay strategies and fruiting body development in the Schizophyllaceae.</title>
        <authorList>
            <person name="Almasi E."/>
            <person name="Sahu N."/>
            <person name="Krizsan K."/>
            <person name="Balint B."/>
            <person name="Kovacs G.M."/>
            <person name="Kiss B."/>
            <person name="Cseklye J."/>
            <person name="Drula E."/>
            <person name="Henrissat B."/>
            <person name="Nagy I."/>
            <person name="Chovatia M."/>
            <person name="Adam C."/>
            <person name="LaButti K."/>
            <person name="Lipzen A."/>
            <person name="Riley R."/>
            <person name="Grigoriev I.V."/>
            <person name="Nagy L.G."/>
        </authorList>
    </citation>
    <scope>NUCLEOTIDE SEQUENCE [LARGE SCALE GENOMIC DNA]</scope>
    <source>
        <strain evidence="2 3">NL-1724</strain>
    </source>
</reference>
<dbReference type="AlphaFoldDB" id="A0A550CG91"/>
<feature type="region of interest" description="Disordered" evidence="1">
    <location>
        <begin position="406"/>
        <end position="513"/>
    </location>
</feature>
<keyword evidence="3" id="KW-1185">Reference proteome</keyword>
<feature type="compositionally biased region" description="Basic and acidic residues" evidence="1">
    <location>
        <begin position="171"/>
        <end position="181"/>
    </location>
</feature>
<dbReference type="Gene3D" id="3.40.50.11960">
    <property type="match status" value="1"/>
</dbReference>
<organism evidence="2 3">
    <name type="scientific">Schizophyllum amplum</name>
    <dbReference type="NCBI Taxonomy" id="97359"/>
    <lineage>
        <taxon>Eukaryota</taxon>
        <taxon>Fungi</taxon>
        <taxon>Dikarya</taxon>
        <taxon>Basidiomycota</taxon>
        <taxon>Agaricomycotina</taxon>
        <taxon>Agaricomycetes</taxon>
        <taxon>Agaricomycetidae</taxon>
        <taxon>Agaricales</taxon>
        <taxon>Schizophyllaceae</taxon>
        <taxon>Schizophyllum</taxon>
    </lineage>
</organism>
<dbReference type="OrthoDB" id="10261384at2759"/>
<sequence length="568" mass="60859">MEHDGKPEFDITTTESCRILTVSTSRSQALALVDRVKSLSPISGTASLSADTERIPWTISNKYYSANVHFAPHAIHGLSPHRVQNVPAVIFVWAHGEAYKHHIQRLADDLDGYEPEVCLAVRVDATEPIKQDDRAEEQDLREEESVVDDFLATHGFEFVDASGQSTPRPTENSETHAEEISHGIPRLPRVVDALSTIMWPSMQSQTRPKATRGRSAEFLDWAQDSPDTSMATDTLDHSRAAADDIVARSSVGLTVQEGRMQREMEALEHWLQKDDFDFHDDPWRFNARSGGTVVASPSSEESLSAFGAATAGAAQQSSSGFDDDFTVFVSAPSEQQPSTSSAYGSFTTGADFTSGANSSFKDAPFMSADTSFNAAGDASFASTDASFTSERSQSLAPSSGPFYHSLGSVSDFGDDQAQAPHDLLPSDDEDDDLPSKTEIREASARIFGASPRPAPPALPSGSASTSALPPTQSTSFAPLTTPSAPPSGPSTGSAPPSSHADDYNADPDDYDMAPFDLSRVLSALQGMKEEIAGMANEEERRKAAAKVALGLVYGLEAEGRRDEERGGA</sequence>
<proteinExistence type="predicted"/>
<dbReference type="STRING" id="97359.A0A550CG91"/>
<accession>A0A550CG91</accession>
<gene>
    <name evidence="2" type="ORF">BD626DRAFT_536592</name>
</gene>
<evidence type="ECO:0000313" key="2">
    <source>
        <dbReference type="EMBL" id="TRM63825.1"/>
    </source>
</evidence>
<dbReference type="PANTHER" id="PTHR14659:SF1">
    <property type="entry name" value="ALPHA- AND GAMMA-ADAPTIN-BINDING PROTEIN P34"/>
    <property type="match status" value="1"/>
</dbReference>
<evidence type="ECO:0008006" key="4">
    <source>
        <dbReference type="Google" id="ProtNLM"/>
    </source>
</evidence>
<feature type="compositionally biased region" description="Low complexity" evidence="1">
    <location>
        <begin position="489"/>
        <end position="498"/>
    </location>
</feature>
<protein>
    <recommendedName>
        <fullName evidence="4">Alpha and gamma adaptin binding protein p34-domain-containing protein</fullName>
    </recommendedName>
</protein>
<feature type="compositionally biased region" description="Low complexity" evidence="1">
    <location>
        <begin position="459"/>
        <end position="482"/>
    </location>
</feature>
<dbReference type="EMBL" id="VDMD01000008">
    <property type="protein sequence ID" value="TRM63825.1"/>
    <property type="molecule type" value="Genomic_DNA"/>
</dbReference>
<evidence type="ECO:0000256" key="1">
    <source>
        <dbReference type="SAM" id="MobiDB-lite"/>
    </source>
</evidence>